<proteinExistence type="predicted"/>
<reference evidence="1" key="1">
    <citation type="journal article" date="2015" name="Nature">
        <title>Complex archaea that bridge the gap between prokaryotes and eukaryotes.</title>
        <authorList>
            <person name="Spang A."/>
            <person name="Saw J.H."/>
            <person name="Jorgensen S.L."/>
            <person name="Zaremba-Niedzwiedzka K."/>
            <person name="Martijn J."/>
            <person name="Lind A.E."/>
            <person name="van Eijk R."/>
            <person name="Schleper C."/>
            <person name="Guy L."/>
            <person name="Ettema T.J."/>
        </authorList>
    </citation>
    <scope>NUCLEOTIDE SEQUENCE</scope>
</reference>
<protein>
    <submittedName>
        <fullName evidence="1">Uncharacterized protein</fullName>
    </submittedName>
</protein>
<comment type="caution">
    <text evidence="1">The sequence shown here is derived from an EMBL/GenBank/DDBJ whole genome shotgun (WGS) entry which is preliminary data.</text>
</comment>
<name>A0A0F9QVM1_9ZZZZ</name>
<dbReference type="AlphaFoldDB" id="A0A0F9QVM1"/>
<evidence type="ECO:0000313" key="1">
    <source>
        <dbReference type="EMBL" id="KKN46479.1"/>
    </source>
</evidence>
<sequence>MTAGTSGDPTFTGIEIITPAIICTLDTIVSVGASITLGNMTETSGTATNTALLITGGTITTGGTARGINITSGTWTDAINISGTITTGIAIGACAGSSITCLDVITVTPDAVGTLLDFELETEWVSGTLIRADFGSGTTFTSAVIGCNFDFGANIVATSEQNVTGYKITLPQNTNTTATITLNGLEVAVTGAMDNSGAGVSTFNGIKIATPAITQTAGTTTSNGILITGGAITTGTATGLNLAGAWDSAIDVTLAAQLFQLPASGTNPVAAGGVVGTHGTATLKIRIEINTVEYWLLASTVPTFS</sequence>
<accession>A0A0F9QVM1</accession>
<dbReference type="EMBL" id="LAZR01001328">
    <property type="protein sequence ID" value="KKN46479.1"/>
    <property type="molecule type" value="Genomic_DNA"/>
</dbReference>
<gene>
    <name evidence="1" type="ORF">LCGC14_0672490</name>
</gene>
<organism evidence="1">
    <name type="scientific">marine sediment metagenome</name>
    <dbReference type="NCBI Taxonomy" id="412755"/>
    <lineage>
        <taxon>unclassified sequences</taxon>
        <taxon>metagenomes</taxon>
        <taxon>ecological metagenomes</taxon>
    </lineage>
</organism>